<proteinExistence type="predicted"/>
<keyword evidence="1" id="KW-0472">Membrane</keyword>
<evidence type="ECO:0000313" key="3">
    <source>
        <dbReference type="Proteomes" id="UP000887229"/>
    </source>
</evidence>
<protein>
    <submittedName>
        <fullName evidence="2">Uncharacterized protein</fullName>
    </submittedName>
</protein>
<dbReference type="GeneID" id="70290845"/>
<gene>
    <name evidence="2" type="ORF">F5Z01DRAFT_464180</name>
</gene>
<name>A0A9P8CU30_9HYPO</name>
<feature type="transmembrane region" description="Helical" evidence="1">
    <location>
        <begin position="74"/>
        <end position="95"/>
    </location>
</feature>
<keyword evidence="1" id="KW-0812">Transmembrane</keyword>
<dbReference type="AlphaFoldDB" id="A0A9P8CU30"/>
<dbReference type="Proteomes" id="UP000887229">
    <property type="component" value="Unassembled WGS sequence"/>
</dbReference>
<evidence type="ECO:0000256" key="1">
    <source>
        <dbReference type="SAM" id="Phobius"/>
    </source>
</evidence>
<organism evidence="2 3">
    <name type="scientific">Emericellopsis atlantica</name>
    <dbReference type="NCBI Taxonomy" id="2614577"/>
    <lineage>
        <taxon>Eukaryota</taxon>
        <taxon>Fungi</taxon>
        <taxon>Dikarya</taxon>
        <taxon>Ascomycota</taxon>
        <taxon>Pezizomycotina</taxon>
        <taxon>Sordariomycetes</taxon>
        <taxon>Hypocreomycetidae</taxon>
        <taxon>Hypocreales</taxon>
        <taxon>Bionectriaceae</taxon>
        <taxon>Emericellopsis</taxon>
    </lineage>
</organism>
<keyword evidence="3" id="KW-1185">Reference proteome</keyword>
<accession>A0A9P8CU30</accession>
<dbReference type="EMBL" id="MU251246">
    <property type="protein sequence ID" value="KAG9257311.1"/>
    <property type="molecule type" value="Genomic_DNA"/>
</dbReference>
<reference evidence="2" key="1">
    <citation type="journal article" date="2021" name="IMA Fungus">
        <title>Genomic characterization of three marine fungi, including Emericellopsis atlantica sp. nov. with signatures of a generalist lifestyle and marine biomass degradation.</title>
        <authorList>
            <person name="Hagestad O.C."/>
            <person name="Hou L."/>
            <person name="Andersen J.H."/>
            <person name="Hansen E.H."/>
            <person name="Altermark B."/>
            <person name="Li C."/>
            <person name="Kuhnert E."/>
            <person name="Cox R.J."/>
            <person name="Crous P.W."/>
            <person name="Spatafora J.W."/>
            <person name="Lail K."/>
            <person name="Amirebrahimi M."/>
            <person name="Lipzen A."/>
            <person name="Pangilinan J."/>
            <person name="Andreopoulos W."/>
            <person name="Hayes R.D."/>
            <person name="Ng V."/>
            <person name="Grigoriev I.V."/>
            <person name="Jackson S.A."/>
            <person name="Sutton T.D.S."/>
            <person name="Dobson A.D.W."/>
            <person name="Rama T."/>
        </authorList>
    </citation>
    <scope>NUCLEOTIDE SEQUENCE</scope>
    <source>
        <strain evidence="2">TS7</strain>
    </source>
</reference>
<dbReference type="RefSeq" id="XP_046121235.1">
    <property type="nucleotide sequence ID" value="XM_046259942.1"/>
</dbReference>
<sequence length="168" mass="19140">MHLGPAHRPVRGWRLWETLRSRASFRSLGCVWTGLADFFHAWRGRPGDCSPRVTDLLLRTLLLYARTRVRRRGFACYHPLLGGFLLSCLLSVLLLPKVCDACTTPKSSTDFELARYTTHTVSACWLAERRGFRTSCISLALQCEMMQVLMQLEGTVRLLHNTDLAVLF</sequence>
<evidence type="ECO:0000313" key="2">
    <source>
        <dbReference type="EMBL" id="KAG9257311.1"/>
    </source>
</evidence>
<comment type="caution">
    <text evidence="2">The sequence shown here is derived from an EMBL/GenBank/DDBJ whole genome shotgun (WGS) entry which is preliminary data.</text>
</comment>
<keyword evidence="1" id="KW-1133">Transmembrane helix</keyword>